<organism evidence="2">
    <name type="scientific">Panicum hallii</name>
    <dbReference type="NCBI Taxonomy" id="206008"/>
    <lineage>
        <taxon>Eukaryota</taxon>
        <taxon>Viridiplantae</taxon>
        <taxon>Streptophyta</taxon>
        <taxon>Embryophyta</taxon>
        <taxon>Tracheophyta</taxon>
        <taxon>Spermatophyta</taxon>
        <taxon>Magnoliopsida</taxon>
        <taxon>Liliopsida</taxon>
        <taxon>Poales</taxon>
        <taxon>Poaceae</taxon>
        <taxon>PACMAD clade</taxon>
        <taxon>Panicoideae</taxon>
        <taxon>Panicodae</taxon>
        <taxon>Paniceae</taxon>
        <taxon>Panicinae</taxon>
        <taxon>Panicum</taxon>
        <taxon>Panicum sect. Panicum</taxon>
    </lineage>
</organism>
<dbReference type="Gene3D" id="2.60.210.10">
    <property type="entry name" value="Apoptosis, Tumor Necrosis Factor Receptor Associated Protein 2, Chain A"/>
    <property type="match status" value="1"/>
</dbReference>
<gene>
    <name evidence="2" type="ORF">PAHAL_5G353700</name>
</gene>
<dbReference type="InterPro" id="IPR008974">
    <property type="entry name" value="TRAF-like"/>
</dbReference>
<dbReference type="CDD" id="cd00121">
    <property type="entry name" value="MATH"/>
    <property type="match status" value="1"/>
</dbReference>
<dbReference type="AlphaFoldDB" id="A0A2T8IM95"/>
<evidence type="ECO:0000259" key="1">
    <source>
        <dbReference type="Pfam" id="PF22486"/>
    </source>
</evidence>
<evidence type="ECO:0000313" key="2">
    <source>
        <dbReference type="EMBL" id="PVH38788.1"/>
    </source>
</evidence>
<name>A0A2T8IM95_9POAL</name>
<accession>A0A2T8IM95</accession>
<dbReference type="Proteomes" id="UP000243499">
    <property type="component" value="Chromosome 5"/>
</dbReference>
<dbReference type="EMBL" id="CM008050">
    <property type="protein sequence ID" value="PVH38788.1"/>
    <property type="molecule type" value="Genomic_DNA"/>
</dbReference>
<sequence>MAKVPKADEIRCMNLTAAASCVFHFKVEGYSFTREAAKSAFLHCYKSDKFSVGGYDWQVRYHPDGEASGCFDLVLQLLCLAEEDVAVRFACTVLCKSGDPLKEMEVAATGNILGFCDETVFAPRELRVSMGHGEAAEFVMVDCLALHYTISVLKKPF</sequence>
<proteinExistence type="predicted"/>
<dbReference type="Gramene" id="PVH38788">
    <property type="protein sequence ID" value="PVH38788"/>
    <property type="gene ID" value="PAHAL_5G353700"/>
</dbReference>
<dbReference type="InterPro" id="IPR002083">
    <property type="entry name" value="MATH/TRAF_dom"/>
</dbReference>
<reference evidence="2" key="1">
    <citation type="submission" date="2018-04" db="EMBL/GenBank/DDBJ databases">
        <title>WGS assembly of Panicum hallii.</title>
        <authorList>
            <person name="Lovell J."/>
            <person name="Jenkins J."/>
            <person name="Lowry D."/>
            <person name="Mamidi S."/>
            <person name="Sreedasyam A."/>
            <person name="Weng X."/>
            <person name="Barry K."/>
            <person name="Bonette J."/>
            <person name="Campitelli B."/>
            <person name="Daum C."/>
            <person name="Gordon S."/>
            <person name="Gould B."/>
            <person name="Lipzen A."/>
            <person name="Macqueen A."/>
            <person name="Palacio-Mejia J."/>
            <person name="Plott C."/>
            <person name="Shakirov E."/>
            <person name="Shu S."/>
            <person name="Yoshinaga Y."/>
            <person name="Zane M."/>
            <person name="Rokhsar D."/>
            <person name="Grimwood J."/>
            <person name="Schmutz J."/>
            <person name="Juenger T."/>
        </authorList>
    </citation>
    <scope>NUCLEOTIDE SEQUENCE [LARGE SCALE GENOMIC DNA]</scope>
    <source>
        <strain evidence="2">FIL2</strain>
    </source>
</reference>
<protein>
    <recommendedName>
        <fullName evidence="1">MATH domain-containing protein</fullName>
    </recommendedName>
</protein>
<feature type="domain" description="MATH" evidence="1">
    <location>
        <begin position="23"/>
        <end position="88"/>
    </location>
</feature>
<dbReference type="Pfam" id="PF22486">
    <property type="entry name" value="MATH_2"/>
    <property type="match status" value="1"/>
</dbReference>
<dbReference type="SUPFAM" id="SSF49599">
    <property type="entry name" value="TRAF domain-like"/>
    <property type="match status" value="1"/>
</dbReference>